<organism evidence="2 3">
    <name type="scientific">Clydaea vesicula</name>
    <dbReference type="NCBI Taxonomy" id="447962"/>
    <lineage>
        <taxon>Eukaryota</taxon>
        <taxon>Fungi</taxon>
        <taxon>Fungi incertae sedis</taxon>
        <taxon>Chytridiomycota</taxon>
        <taxon>Chytridiomycota incertae sedis</taxon>
        <taxon>Chytridiomycetes</taxon>
        <taxon>Lobulomycetales</taxon>
        <taxon>Lobulomycetaceae</taxon>
        <taxon>Clydaea</taxon>
    </lineage>
</organism>
<evidence type="ECO:0000313" key="3">
    <source>
        <dbReference type="Proteomes" id="UP001211065"/>
    </source>
</evidence>
<feature type="region of interest" description="Disordered" evidence="1">
    <location>
        <begin position="486"/>
        <end position="509"/>
    </location>
</feature>
<feature type="compositionally biased region" description="Acidic residues" evidence="1">
    <location>
        <begin position="492"/>
        <end position="509"/>
    </location>
</feature>
<sequence length="509" mass="58385">MKRESSLLSLVEEKKIKIEGEGTMDEEVDLIYRDSKMQKLYSTLYSRNNLEKESIKVELSTFFNEDNKKREVSTLIQKNNGLKFLKKNTKKFATNLTTMNFGKGECRSYISVGTREGQEVLSTIETKGDSITTISTFKLFPHSDLDFITGDTLGNFTITHQNRTFIKENLGANITFSNISFNIRKYCDNFFFIVLGDNIGNLHYYSNFGRLKKLKIGGMETLFDVPENSSKFESKIFNSNHKNKIDIDINNLNSVGDFSNNFFQKDFSTYNQSHDLFNPTIKCFLDYRIFDDYEMEVIYLICCDGQRGLYFLQNQEIVNIITTPCPINDMCIGSFKNQNVNEKQVILAGDDGSLFILDKFTIYLYSKLDTVVTKVETVYHETYGQLLICIGHFCGVQILLDGELLTTIETDDWVASLIVGETFDKYIPEIFIIVDNELQVFRLMEDINVPKVVATNIITHTHTSDSALQPPQINFNKNSPRFITSSIKESIKDDEEEGEIDEEEGEISE</sequence>
<dbReference type="Proteomes" id="UP001211065">
    <property type="component" value="Unassembled WGS sequence"/>
</dbReference>
<reference evidence="2" key="1">
    <citation type="submission" date="2020-05" db="EMBL/GenBank/DDBJ databases">
        <title>Phylogenomic resolution of chytrid fungi.</title>
        <authorList>
            <person name="Stajich J.E."/>
            <person name="Amses K."/>
            <person name="Simmons R."/>
            <person name="Seto K."/>
            <person name="Myers J."/>
            <person name="Bonds A."/>
            <person name="Quandt C.A."/>
            <person name="Barry K."/>
            <person name="Liu P."/>
            <person name="Grigoriev I."/>
            <person name="Longcore J.E."/>
            <person name="James T.Y."/>
        </authorList>
    </citation>
    <scope>NUCLEOTIDE SEQUENCE</scope>
    <source>
        <strain evidence="2">JEL0476</strain>
    </source>
</reference>
<keyword evidence="3" id="KW-1185">Reference proteome</keyword>
<accession>A0AAD5XZE2</accession>
<comment type="caution">
    <text evidence="2">The sequence shown here is derived from an EMBL/GenBank/DDBJ whole genome shotgun (WGS) entry which is preliminary data.</text>
</comment>
<protein>
    <submittedName>
        <fullName evidence="2">Uncharacterized protein</fullName>
    </submittedName>
</protein>
<name>A0AAD5XZE2_9FUNG</name>
<proteinExistence type="predicted"/>
<gene>
    <name evidence="2" type="ORF">HK099_005831</name>
</gene>
<dbReference type="EMBL" id="JADGJW010000473">
    <property type="protein sequence ID" value="KAJ3216554.1"/>
    <property type="molecule type" value="Genomic_DNA"/>
</dbReference>
<dbReference type="AlphaFoldDB" id="A0AAD5XZE2"/>
<evidence type="ECO:0000313" key="2">
    <source>
        <dbReference type="EMBL" id="KAJ3216554.1"/>
    </source>
</evidence>
<evidence type="ECO:0000256" key="1">
    <source>
        <dbReference type="SAM" id="MobiDB-lite"/>
    </source>
</evidence>